<dbReference type="Proteomes" id="UP000001023">
    <property type="component" value="Chromosome"/>
</dbReference>
<evidence type="ECO:0000259" key="2">
    <source>
        <dbReference type="Pfam" id="PF01970"/>
    </source>
</evidence>
<reference evidence="3 4" key="1">
    <citation type="journal article" date="2004" name="Nature">
        <title>Genome sequence of Silicibacter pomeroyi reveals adaptations to the marine environment.</title>
        <authorList>
            <person name="Moran M.A."/>
            <person name="Buchan A."/>
            <person name="Gonzalez J.M."/>
            <person name="Heidelberg J.F."/>
            <person name="Whitman W.B."/>
            <person name="Kiene R.P."/>
            <person name="Henriksen J.R."/>
            <person name="King G.M."/>
            <person name="Belas R."/>
            <person name="Fuqua C."/>
            <person name="Brinkac L."/>
            <person name="Lewis M."/>
            <person name="Johri S."/>
            <person name="Weaver B."/>
            <person name="Pai G."/>
            <person name="Eisen J.A."/>
            <person name="Rahe E."/>
            <person name="Sheldon W.M."/>
            <person name="Ye W."/>
            <person name="Miller T.R."/>
            <person name="Carlton J."/>
            <person name="Rasko D.A."/>
            <person name="Paulsen I.T."/>
            <person name="Ren Q."/>
            <person name="Daugherty S.C."/>
            <person name="Deboy R.T."/>
            <person name="Dodson R.J."/>
            <person name="Durkin A.S."/>
            <person name="Madupu R."/>
            <person name="Nelson W.C."/>
            <person name="Sullivan S.A."/>
            <person name="Rosovitz M.J."/>
            <person name="Haft D.H."/>
            <person name="Selengut J."/>
            <person name="Ward N."/>
        </authorList>
    </citation>
    <scope>NUCLEOTIDE SEQUENCE [LARGE SCALE GENOMIC DNA]</scope>
    <source>
        <strain evidence="4">ATCC 700808 / DSM 15171 / DSS-3</strain>
    </source>
</reference>
<feature type="transmembrane region" description="Helical" evidence="1">
    <location>
        <begin position="114"/>
        <end position="134"/>
    </location>
</feature>
<sequence>MGRLTMDALLAGIQNAFALGPLLAIAAGVSIGIFMGAVPGLTAAMAIALLAPITFGMDPLTAVAFLIGIYKGGTFGGSISAILLNVPGSPEATATAFDGYPLSKSGRAKQALQMALFASVCGAILADLMLYAVAGPFSKIALKFGPAELTFVVLFAFTFVAGLTGGSLARGLIACAFGVLCAMVGLDPMSASPRMTFGIVELLDGLPLIPIAIGMLGLAEVMVAAERAFLRRKEVSSDTESSPISATSGPHLSLPEFARHWKTVLRSSLIGSAIGALPGIGASLAAFIGYGTAQKYSKTPEKFGKGTLDGVAAPEAANSAVVGGSFVPLLTLGIPGNVTTALLIGTFLVHGIEPGPHVFKTEPALIYGIFTILFVANFFNLAIGLMGSGLYAHIVKAPEYVSYSIIGLTCMTGVFASTNSIVSLYIMIIFAVIGYLMKKFDYSFVAFLIGFVLAPEFEVSFRSFLLVAQGDPLGLLMTRPIALAFCLLTIVAVLRIVWSEHQRRTRSATSLKNTPDPSSGQKNP</sequence>
<dbReference type="PANTHER" id="PTHR35342:SF5">
    <property type="entry name" value="TRICARBOXYLIC TRANSPORT PROTEIN"/>
    <property type="match status" value="1"/>
</dbReference>
<gene>
    <name evidence="3" type="ordered locus">SPO2384</name>
</gene>
<keyword evidence="1" id="KW-0812">Transmembrane</keyword>
<feature type="transmembrane region" description="Helical" evidence="1">
    <location>
        <begin position="364"/>
        <end position="394"/>
    </location>
</feature>
<accession>Q5LQV1</accession>
<feature type="transmembrane region" description="Helical" evidence="1">
    <location>
        <begin position="168"/>
        <end position="186"/>
    </location>
</feature>
<feature type="transmembrane region" description="Helical" evidence="1">
    <location>
        <begin position="440"/>
        <end position="457"/>
    </location>
</feature>
<name>Q5LQV1_RUEPO</name>
<feature type="transmembrane region" description="Helical" evidence="1">
    <location>
        <begin position="206"/>
        <end position="225"/>
    </location>
</feature>
<feature type="transmembrane region" description="Helical" evidence="1">
    <location>
        <begin position="43"/>
        <end position="70"/>
    </location>
</feature>
<reference evidence="3 4" key="2">
    <citation type="journal article" date="2014" name="Stand. Genomic Sci.">
        <title>An updated genome annotation for the model marine bacterium Ruegeria pomeroyi DSS-3.</title>
        <authorList>
            <person name="Rivers A.R."/>
            <person name="Smith C.B."/>
            <person name="Moran M.A."/>
        </authorList>
    </citation>
    <scope>GENOME REANNOTATION</scope>
    <source>
        <strain evidence="4">ATCC 700808 / DSM 15171 / DSS-3</strain>
    </source>
</reference>
<dbReference type="STRING" id="246200.SPO2384"/>
<dbReference type="PANTHER" id="PTHR35342">
    <property type="entry name" value="TRICARBOXYLIC TRANSPORT PROTEIN"/>
    <property type="match status" value="1"/>
</dbReference>
<feature type="transmembrane region" description="Helical" evidence="1">
    <location>
        <begin position="140"/>
        <end position="161"/>
    </location>
</feature>
<dbReference type="eggNOG" id="COG3333">
    <property type="taxonomic scope" value="Bacteria"/>
</dbReference>
<feature type="domain" description="DUF112" evidence="2">
    <location>
        <begin position="22"/>
        <end position="448"/>
    </location>
</feature>
<feature type="transmembrane region" description="Helical" evidence="1">
    <location>
        <begin position="12"/>
        <end position="37"/>
    </location>
</feature>
<dbReference type="AlphaFoldDB" id="Q5LQV1"/>
<feature type="transmembrane region" description="Helical" evidence="1">
    <location>
        <begin position="329"/>
        <end position="352"/>
    </location>
</feature>
<keyword evidence="1" id="KW-1133">Transmembrane helix</keyword>
<dbReference type="Pfam" id="PF01970">
    <property type="entry name" value="TctA"/>
    <property type="match status" value="1"/>
</dbReference>
<feature type="transmembrane region" description="Helical" evidence="1">
    <location>
        <begin position="400"/>
        <end position="433"/>
    </location>
</feature>
<dbReference type="KEGG" id="sil:SPO2384"/>
<keyword evidence="1" id="KW-0472">Membrane</keyword>
<keyword evidence="4" id="KW-1185">Reference proteome</keyword>
<feature type="transmembrane region" description="Helical" evidence="1">
    <location>
        <begin position="477"/>
        <end position="498"/>
    </location>
</feature>
<protein>
    <submittedName>
        <fullName evidence="3">Tricarboxylate transporter family protein</fullName>
    </submittedName>
</protein>
<dbReference type="PaxDb" id="246200-SPO2384"/>
<evidence type="ECO:0000313" key="3">
    <source>
        <dbReference type="EMBL" id="AAV95642.1"/>
    </source>
</evidence>
<dbReference type="InterPro" id="IPR002823">
    <property type="entry name" value="DUF112_TM"/>
</dbReference>
<evidence type="ECO:0000256" key="1">
    <source>
        <dbReference type="SAM" id="Phobius"/>
    </source>
</evidence>
<dbReference type="HOGENOM" id="CLU_022936_2_0_5"/>
<dbReference type="EMBL" id="CP000031">
    <property type="protein sequence ID" value="AAV95642.1"/>
    <property type="molecule type" value="Genomic_DNA"/>
</dbReference>
<evidence type="ECO:0000313" key="4">
    <source>
        <dbReference type="Proteomes" id="UP000001023"/>
    </source>
</evidence>
<feature type="transmembrane region" description="Helical" evidence="1">
    <location>
        <begin position="269"/>
        <end position="290"/>
    </location>
</feature>
<proteinExistence type="predicted"/>
<organism evidence="3 4">
    <name type="scientific">Ruegeria pomeroyi (strain ATCC 700808 / DSM 15171 / DSS-3)</name>
    <name type="common">Silicibacter pomeroyi</name>
    <dbReference type="NCBI Taxonomy" id="246200"/>
    <lineage>
        <taxon>Bacteria</taxon>
        <taxon>Pseudomonadati</taxon>
        <taxon>Pseudomonadota</taxon>
        <taxon>Alphaproteobacteria</taxon>
        <taxon>Rhodobacterales</taxon>
        <taxon>Roseobacteraceae</taxon>
        <taxon>Ruegeria</taxon>
    </lineage>
</organism>